<evidence type="ECO:0000256" key="3">
    <source>
        <dbReference type="ARBA" id="ARBA00022801"/>
    </source>
</evidence>
<sequence length="164" mass="17794">MKQQVKGVTHPVGYGVGMLEYSVAIVLLVDADGALLMQLRDEHAPIAANQWGFPGGQIEAGETPVEAAHRELLEETGLSVGELLPFWSGMRPFEDGVERRVTMHVFAGRTDAKQDDVVLGEGLAMVFVPAELAADRDLSVSAALLIPMFLTSDRYAELRQISMS</sequence>
<protein>
    <submittedName>
        <fullName evidence="6">8-oxo-dGTP pyrophosphatase MutT (NUDIX family)</fullName>
    </submittedName>
</protein>
<evidence type="ECO:0000256" key="1">
    <source>
        <dbReference type="ARBA" id="ARBA00001946"/>
    </source>
</evidence>
<dbReference type="Pfam" id="PF00293">
    <property type="entry name" value="NUDIX"/>
    <property type="match status" value="1"/>
</dbReference>
<feature type="domain" description="Nudix hydrolase" evidence="5">
    <location>
        <begin position="18"/>
        <end position="150"/>
    </location>
</feature>
<proteinExistence type="inferred from homology"/>
<dbReference type="RefSeq" id="WP_312875064.1">
    <property type="nucleotide sequence ID" value="NZ_JACHMN010000001.1"/>
</dbReference>
<dbReference type="Proteomes" id="UP000587527">
    <property type="component" value="Unassembled WGS sequence"/>
</dbReference>
<reference evidence="6 7" key="1">
    <citation type="submission" date="2020-08" db="EMBL/GenBank/DDBJ databases">
        <title>Sequencing the genomes of 1000 actinobacteria strains.</title>
        <authorList>
            <person name="Klenk H.-P."/>
        </authorList>
    </citation>
    <scope>NUCLEOTIDE SEQUENCE [LARGE SCALE GENOMIC DNA]</scope>
    <source>
        <strain evidence="6 7">DSM 45362</strain>
    </source>
</reference>
<dbReference type="InterPro" id="IPR000086">
    <property type="entry name" value="NUDIX_hydrolase_dom"/>
</dbReference>
<dbReference type="PROSITE" id="PS00893">
    <property type="entry name" value="NUDIX_BOX"/>
    <property type="match status" value="1"/>
</dbReference>
<evidence type="ECO:0000313" key="7">
    <source>
        <dbReference type="Proteomes" id="UP000587527"/>
    </source>
</evidence>
<name>A0A841BJA9_9ACTN</name>
<evidence type="ECO:0000256" key="4">
    <source>
        <dbReference type="RuleBase" id="RU003476"/>
    </source>
</evidence>
<dbReference type="GO" id="GO:0016787">
    <property type="term" value="F:hydrolase activity"/>
    <property type="evidence" value="ECO:0007669"/>
    <property type="project" value="UniProtKB-KW"/>
</dbReference>
<comment type="caution">
    <text evidence="6">The sequence shown here is derived from an EMBL/GenBank/DDBJ whole genome shotgun (WGS) entry which is preliminary data.</text>
</comment>
<gene>
    <name evidence="6" type="ORF">F4553_000502</name>
</gene>
<evidence type="ECO:0000256" key="2">
    <source>
        <dbReference type="ARBA" id="ARBA00005582"/>
    </source>
</evidence>
<evidence type="ECO:0000313" key="6">
    <source>
        <dbReference type="EMBL" id="MBB5867123.1"/>
    </source>
</evidence>
<organism evidence="6 7">
    <name type="scientific">Allocatelliglobosispora scoriae</name>
    <dbReference type="NCBI Taxonomy" id="643052"/>
    <lineage>
        <taxon>Bacteria</taxon>
        <taxon>Bacillati</taxon>
        <taxon>Actinomycetota</taxon>
        <taxon>Actinomycetes</taxon>
        <taxon>Micromonosporales</taxon>
        <taxon>Micromonosporaceae</taxon>
        <taxon>Allocatelliglobosispora</taxon>
    </lineage>
</organism>
<dbReference type="EMBL" id="JACHMN010000001">
    <property type="protein sequence ID" value="MBB5867123.1"/>
    <property type="molecule type" value="Genomic_DNA"/>
</dbReference>
<comment type="cofactor">
    <cofactor evidence="1">
        <name>Mg(2+)</name>
        <dbReference type="ChEBI" id="CHEBI:18420"/>
    </cofactor>
</comment>
<dbReference type="SUPFAM" id="SSF55811">
    <property type="entry name" value="Nudix"/>
    <property type="match status" value="1"/>
</dbReference>
<dbReference type="PROSITE" id="PS51462">
    <property type="entry name" value="NUDIX"/>
    <property type="match status" value="1"/>
</dbReference>
<dbReference type="InterPro" id="IPR020084">
    <property type="entry name" value="NUDIX_hydrolase_CS"/>
</dbReference>
<keyword evidence="3 4" id="KW-0378">Hydrolase</keyword>
<dbReference type="PRINTS" id="PR00502">
    <property type="entry name" value="NUDIXFAMILY"/>
</dbReference>
<evidence type="ECO:0000259" key="5">
    <source>
        <dbReference type="PROSITE" id="PS51462"/>
    </source>
</evidence>
<dbReference type="AlphaFoldDB" id="A0A841BJA9"/>
<dbReference type="PANTHER" id="PTHR43046:SF14">
    <property type="entry name" value="MUTT_NUDIX FAMILY PROTEIN"/>
    <property type="match status" value="1"/>
</dbReference>
<accession>A0A841BJA9</accession>
<dbReference type="InterPro" id="IPR015797">
    <property type="entry name" value="NUDIX_hydrolase-like_dom_sf"/>
</dbReference>
<keyword evidence="7" id="KW-1185">Reference proteome</keyword>
<comment type="similarity">
    <text evidence="2 4">Belongs to the Nudix hydrolase family.</text>
</comment>
<dbReference type="InterPro" id="IPR020476">
    <property type="entry name" value="Nudix_hydrolase"/>
</dbReference>
<dbReference type="PANTHER" id="PTHR43046">
    <property type="entry name" value="GDP-MANNOSE MANNOSYL HYDROLASE"/>
    <property type="match status" value="1"/>
</dbReference>
<dbReference type="CDD" id="cd18882">
    <property type="entry name" value="NUDIX_Hydrolase"/>
    <property type="match status" value="1"/>
</dbReference>
<dbReference type="Gene3D" id="3.90.79.10">
    <property type="entry name" value="Nucleoside Triphosphate Pyrophosphohydrolase"/>
    <property type="match status" value="1"/>
</dbReference>